<comment type="caution">
    <text evidence="1">The sequence shown here is derived from an EMBL/GenBank/DDBJ whole genome shotgun (WGS) entry which is preliminary data.</text>
</comment>
<protein>
    <submittedName>
        <fullName evidence="1">Uncharacterized protein</fullName>
    </submittedName>
</protein>
<sequence>MLNETRDRAVESEAGDIVGLGTRPIQYFSTMNRGGRGGLVDVSAETSSLASAGLTVNGDTEGSNAGPPAYVNTDHFAFSCGSALSLSRPPLSLSSPN</sequence>
<dbReference type="EMBL" id="PGOL01008461">
    <property type="protein sequence ID" value="PKI31694.1"/>
    <property type="molecule type" value="Genomic_DNA"/>
</dbReference>
<proteinExistence type="predicted"/>
<organism evidence="1 2">
    <name type="scientific">Punica granatum</name>
    <name type="common">Pomegranate</name>
    <dbReference type="NCBI Taxonomy" id="22663"/>
    <lineage>
        <taxon>Eukaryota</taxon>
        <taxon>Viridiplantae</taxon>
        <taxon>Streptophyta</taxon>
        <taxon>Embryophyta</taxon>
        <taxon>Tracheophyta</taxon>
        <taxon>Spermatophyta</taxon>
        <taxon>Magnoliopsida</taxon>
        <taxon>eudicotyledons</taxon>
        <taxon>Gunneridae</taxon>
        <taxon>Pentapetalae</taxon>
        <taxon>rosids</taxon>
        <taxon>malvids</taxon>
        <taxon>Myrtales</taxon>
        <taxon>Lythraceae</taxon>
        <taxon>Punica</taxon>
    </lineage>
</organism>
<name>A0A2I0HJ30_PUNGR</name>
<dbReference type="Proteomes" id="UP000233551">
    <property type="component" value="Unassembled WGS sequence"/>
</dbReference>
<dbReference type="AlphaFoldDB" id="A0A2I0HJ30"/>
<gene>
    <name evidence="1" type="ORF">CRG98_047904</name>
</gene>
<evidence type="ECO:0000313" key="2">
    <source>
        <dbReference type="Proteomes" id="UP000233551"/>
    </source>
</evidence>
<evidence type="ECO:0000313" key="1">
    <source>
        <dbReference type="EMBL" id="PKI31694.1"/>
    </source>
</evidence>
<accession>A0A2I0HJ30</accession>
<reference evidence="1 2" key="1">
    <citation type="submission" date="2017-11" db="EMBL/GenBank/DDBJ databases">
        <title>De-novo sequencing of pomegranate (Punica granatum L.) genome.</title>
        <authorList>
            <person name="Akparov Z."/>
            <person name="Amiraslanov A."/>
            <person name="Hajiyeva S."/>
            <person name="Abbasov M."/>
            <person name="Kaur K."/>
            <person name="Hamwieh A."/>
            <person name="Solovyev V."/>
            <person name="Salamov A."/>
            <person name="Braich B."/>
            <person name="Kosarev P."/>
            <person name="Mahmoud A."/>
            <person name="Hajiyev E."/>
            <person name="Babayeva S."/>
            <person name="Izzatullayeva V."/>
            <person name="Mammadov A."/>
            <person name="Mammadov A."/>
            <person name="Sharifova S."/>
            <person name="Ojaghi J."/>
            <person name="Eynullazada K."/>
            <person name="Bayramov B."/>
            <person name="Abdulazimova A."/>
            <person name="Shahmuradov I."/>
        </authorList>
    </citation>
    <scope>NUCLEOTIDE SEQUENCE [LARGE SCALE GENOMIC DNA]</scope>
    <source>
        <strain evidence="2">cv. AG2017</strain>
        <tissue evidence="1">Leaf</tissue>
    </source>
</reference>
<keyword evidence="2" id="KW-1185">Reference proteome</keyword>